<evidence type="ECO:0000256" key="1">
    <source>
        <dbReference type="ARBA" id="ARBA00006217"/>
    </source>
</evidence>
<dbReference type="InterPro" id="IPR015892">
    <property type="entry name" value="Carbonic_anhydrase_CS"/>
</dbReference>
<evidence type="ECO:0000313" key="8">
    <source>
        <dbReference type="EMBL" id="GGF52858.1"/>
    </source>
</evidence>
<dbReference type="GO" id="GO:0004089">
    <property type="term" value="F:carbonate dehydratase activity"/>
    <property type="evidence" value="ECO:0007669"/>
    <property type="project" value="UniProtKB-EC"/>
</dbReference>
<proteinExistence type="inferred from homology"/>
<dbReference type="Gene3D" id="3.40.1050.10">
    <property type="entry name" value="Carbonic anhydrase"/>
    <property type="match status" value="1"/>
</dbReference>
<dbReference type="EMBL" id="BMHV01000002">
    <property type="protein sequence ID" value="GGF52858.1"/>
    <property type="molecule type" value="Genomic_DNA"/>
</dbReference>
<keyword evidence="5" id="KW-0456">Lyase</keyword>
<evidence type="ECO:0000256" key="7">
    <source>
        <dbReference type="PIRSR" id="PIRSR601765-1"/>
    </source>
</evidence>
<accession>A0A917BQQ3</accession>
<dbReference type="PANTHER" id="PTHR11002:SF76">
    <property type="entry name" value="CARBONIC ANHYDRASE"/>
    <property type="match status" value="1"/>
</dbReference>
<dbReference type="SMART" id="SM00947">
    <property type="entry name" value="Pro_CA"/>
    <property type="match status" value="1"/>
</dbReference>
<dbReference type="InterPro" id="IPR036874">
    <property type="entry name" value="Carbonic_anhydrase_sf"/>
</dbReference>
<comment type="similarity">
    <text evidence="1">Belongs to the beta-class carbonic anhydrase family.</text>
</comment>
<feature type="binding site" evidence="7">
    <location>
        <position position="107"/>
    </location>
    <ligand>
        <name>Zn(2+)</name>
        <dbReference type="ChEBI" id="CHEBI:29105"/>
    </ligand>
</feature>
<dbReference type="PROSITE" id="PS00704">
    <property type="entry name" value="PROK_CO2_ANHYDRASE_1"/>
    <property type="match status" value="1"/>
</dbReference>
<feature type="binding site" evidence="7">
    <location>
        <position position="104"/>
    </location>
    <ligand>
        <name>Zn(2+)</name>
        <dbReference type="ChEBI" id="CHEBI:29105"/>
    </ligand>
</feature>
<dbReference type="GO" id="GO:0008270">
    <property type="term" value="F:zinc ion binding"/>
    <property type="evidence" value="ECO:0007669"/>
    <property type="project" value="InterPro"/>
</dbReference>
<organism evidence="8 9">
    <name type="scientific">Terasakiella brassicae</name>
    <dbReference type="NCBI Taxonomy" id="1634917"/>
    <lineage>
        <taxon>Bacteria</taxon>
        <taxon>Pseudomonadati</taxon>
        <taxon>Pseudomonadota</taxon>
        <taxon>Alphaproteobacteria</taxon>
        <taxon>Rhodospirillales</taxon>
        <taxon>Terasakiellaceae</taxon>
        <taxon>Terasakiella</taxon>
    </lineage>
</organism>
<feature type="binding site" evidence="7">
    <location>
        <position position="43"/>
    </location>
    <ligand>
        <name>Zn(2+)</name>
        <dbReference type="ChEBI" id="CHEBI:29105"/>
    </ligand>
</feature>
<keyword evidence="9" id="KW-1185">Reference proteome</keyword>
<comment type="caution">
    <text evidence="8">The sequence shown here is derived from an EMBL/GenBank/DDBJ whole genome shotgun (WGS) entry which is preliminary data.</text>
</comment>
<keyword evidence="4 7" id="KW-0862">Zinc</keyword>
<evidence type="ECO:0000256" key="6">
    <source>
        <dbReference type="ARBA" id="ARBA00048348"/>
    </source>
</evidence>
<feature type="binding site" evidence="7">
    <location>
        <position position="45"/>
    </location>
    <ligand>
        <name>Zn(2+)</name>
        <dbReference type="ChEBI" id="CHEBI:29105"/>
    </ligand>
</feature>
<dbReference type="EC" id="4.2.1.1" evidence="2"/>
<evidence type="ECO:0000256" key="2">
    <source>
        <dbReference type="ARBA" id="ARBA00012925"/>
    </source>
</evidence>
<dbReference type="PANTHER" id="PTHR11002">
    <property type="entry name" value="CARBONIC ANHYDRASE"/>
    <property type="match status" value="1"/>
</dbReference>
<name>A0A917BQQ3_9PROT</name>
<keyword evidence="3 7" id="KW-0479">Metal-binding</keyword>
<dbReference type="AlphaFoldDB" id="A0A917BQQ3"/>
<dbReference type="Proteomes" id="UP000632498">
    <property type="component" value="Unassembled WGS sequence"/>
</dbReference>
<sequence>MEAVKKLKEGYKKFLDGYYLEHIDTFNDLVENGQHPKTLLISCSDSRVDPSIIMQIGPGEIFAVRNVGNLVPPYEKDTHHHGVSSALEYGVKVLKVENIMIMGHAHCGAIQAAIDTENNKEALGTDFVHHWIGMVHNTFENPGCCAESIKAGHRIPEEIEKASIVNSMNNLMEFGFIKERVENKTLKIYGLHFDIESGTLTAFDRKTGEFGPL</sequence>
<evidence type="ECO:0000256" key="4">
    <source>
        <dbReference type="ARBA" id="ARBA00022833"/>
    </source>
</evidence>
<evidence type="ECO:0000256" key="5">
    <source>
        <dbReference type="ARBA" id="ARBA00023239"/>
    </source>
</evidence>
<reference evidence="8" key="2">
    <citation type="submission" date="2020-09" db="EMBL/GenBank/DDBJ databases">
        <authorList>
            <person name="Sun Q."/>
            <person name="Zhou Y."/>
        </authorList>
    </citation>
    <scope>NUCLEOTIDE SEQUENCE</scope>
    <source>
        <strain evidence="8">CGMCC 1.15254</strain>
    </source>
</reference>
<dbReference type="SUPFAM" id="SSF53056">
    <property type="entry name" value="beta-carbonic anhydrase, cab"/>
    <property type="match status" value="1"/>
</dbReference>
<dbReference type="RefSeq" id="WP_188660379.1">
    <property type="nucleotide sequence ID" value="NZ_BMHV01000002.1"/>
</dbReference>
<evidence type="ECO:0000256" key="3">
    <source>
        <dbReference type="ARBA" id="ARBA00022723"/>
    </source>
</evidence>
<evidence type="ECO:0000313" key="9">
    <source>
        <dbReference type="Proteomes" id="UP000632498"/>
    </source>
</evidence>
<gene>
    <name evidence="8" type="primary">cah</name>
    <name evidence="8" type="ORF">GCM10011332_02630</name>
</gene>
<dbReference type="Pfam" id="PF00484">
    <property type="entry name" value="Pro_CA"/>
    <property type="match status" value="1"/>
</dbReference>
<comment type="cofactor">
    <cofactor evidence="7">
        <name>Zn(2+)</name>
        <dbReference type="ChEBI" id="CHEBI:29105"/>
    </cofactor>
    <text evidence="7">Binds 1 zinc ion per subunit.</text>
</comment>
<dbReference type="InterPro" id="IPR001765">
    <property type="entry name" value="Carbonic_anhydrase"/>
</dbReference>
<protein>
    <recommendedName>
        <fullName evidence="2">carbonic anhydrase</fullName>
        <ecNumber evidence="2">4.2.1.1</ecNumber>
    </recommendedName>
</protein>
<dbReference type="GO" id="GO:0015976">
    <property type="term" value="P:carbon utilization"/>
    <property type="evidence" value="ECO:0007669"/>
    <property type="project" value="InterPro"/>
</dbReference>
<comment type="catalytic activity">
    <reaction evidence="6">
        <text>hydrogencarbonate + H(+) = CO2 + H2O</text>
        <dbReference type="Rhea" id="RHEA:10748"/>
        <dbReference type="ChEBI" id="CHEBI:15377"/>
        <dbReference type="ChEBI" id="CHEBI:15378"/>
        <dbReference type="ChEBI" id="CHEBI:16526"/>
        <dbReference type="ChEBI" id="CHEBI:17544"/>
        <dbReference type="EC" id="4.2.1.1"/>
    </reaction>
</comment>
<reference evidence="8" key="1">
    <citation type="journal article" date="2014" name="Int. J. Syst. Evol. Microbiol.">
        <title>Complete genome sequence of Corynebacterium casei LMG S-19264T (=DSM 44701T), isolated from a smear-ripened cheese.</title>
        <authorList>
            <consortium name="US DOE Joint Genome Institute (JGI-PGF)"/>
            <person name="Walter F."/>
            <person name="Albersmeier A."/>
            <person name="Kalinowski J."/>
            <person name="Ruckert C."/>
        </authorList>
    </citation>
    <scope>NUCLEOTIDE SEQUENCE</scope>
    <source>
        <strain evidence="8">CGMCC 1.15254</strain>
    </source>
</reference>